<keyword evidence="1" id="KW-0521">NADP</keyword>
<sequence length="279" mass="30268">MSKFTKFAIIGAGGVGSCIADDLLKANATITILTRDDGKAELQPLKERGATLAKVNYDDETSLQGALVGSEVVVCSINSQHLASQFGIARAAKAAGIQLFVPTEFGFCDEDGANATKQEVRQLLNKLDMPSTLFHSGLWSEYLPFMLGYNIDEGAISVADEGDAKISIVTRSDFSRFVAHVLTTASKDSLEGAQLSVEAGRVSPKEIAAQLEKKLGTTFRIKVLDYEETKKGYDTNVMAYLQTRIADGRCVPGTEEEVKSTIAKFFPEWDPSPWEEIIA</sequence>
<dbReference type="eggNOG" id="ENOG502S9EZ">
    <property type="taxonomic scope" value="Eukaryota"/>
</dbReference>
<evidence type="ECO:0000256" key="2">
    <source>
        <dbReference type="ARBA" id="ARBA00023002"/>
    </source>
</evidence>
<reference evidence="4 5" key="1">
    <citation type="submission" date="2013-11" db="EMBL/GenBank/DDBJ databases">
        <title>The Genome Sequence of Phytophthora parasitica P1569.</title>
        <authorList>
            <consortium name="The Broad Institute Genomics Platform"/>
            <person name="Russ C."/>
            <person name="Tyler B."/>
            <person name="Panabieres F."/>
            <person name="Shan W."/>
            <person name="Tripathy S."/>
            <person name="Grunwald N."/>
            <person name="Machado M."/>
            <person name="Johnson C.S."/>
            <person name="Arredondo F."/>
            <person name="Hong C."/>
            <person name="Coffey M."/>
            <person name="Young S.K."/>
            <person name="Zeng Q."/>
            <person name="Gargeya S."/>
            <person name="Fitzgerald M."/>
            <person name="Abouelleil A."/>
            <person name="Alvarado L."/>
            <person name="Chapman S.B."/>
            <person name="Gainer-Dewar J."/>
            <person name="Goldberg J."/>
            <person name="Griggs A."/>
            <person name="Gujja S."/>
            <person name="Hansen M."/>
            <person name="Howarth C."/>
            <person name="Imamovic A."/>
            <person name="Ireland A."/>
            <person name="Larimer J."/>
            <person name="McCowan C."/>
            <person name="Murphy C."/>
            <person name="Pearson M."/>
            <person name="Poon T.W."/>
            <person name="Priest M."/>
            <person name="Roberts A."/>
            <person name="Saif S."/>
            <person name="Shea T."/>
            <person name="Sykes S."/>
            <person name="Wortman J."/>
            <person name="Nusbaum C."/>
            <person name="Birren B."/>
        </authorList>
    </citation>
    <scope>NUCLEOTIDE SEQUENCE [LARGE SCALE GENOMIC DNA]</scope>
    <source>
        <strain evidence="4 5">P1569</strain>
    </source>
</reference>
<dbReference type="EMBL" id="ANIZ01000095">
    <property type="protein sequence ID" value="ETI57082.1"/>
    <property type="molecule type" value="Genomic_DNA"/>
</dbReference>
<keyword evidence="2" id="KW-0560">Oxidoreductase</keyword>
<gene>
    <name evidence="4" type="ORF">F443_00561</name>
</gene>
<dbReference type="Pfam" id="PF05368">
    <property type="entry name" value="NmrA"/>
    <property type="match status" value="1"/>
</dbReference>
<dbReference type="PANTHER" id="PTHR47706:SF4">
    <property type="entry name" value="NMRA-LIKE DOMAIN-CONTAINING PROTEIN"/>
    <property type="match status" value="1"/>
</dbReference>
<dbReference type="InterPro" id="IPR036291">
    <property type="entry name" value="NAD(P)-bd_dom_sf"/>
</dbReference>
<evidence type="ECO:0000313" key="5">
    <source>
        <dbReference type="Proteomes" id="UP000018721"/>
    </source>
</evidence>
<comment type="caution">
    <text evidence="4">The sequence shown here is derived from an EMBL/GenBank/DDBJ whole genome shotgun (WGS) entry which is preliminary data.</text>
</comment>
<dbReference type="SUPFAM" id="SSF51735">
    <property type="entry name" value="NAD(P)-binding Rossmann-fold domains"/>
    <property type="match status" value="1"/>
</dbReference>
<dbReference type="Gene3D" id="3.40.50.720">
    <property type="entry name" value="NAD(P)-binding Rossmann-like Domain"/>
    <property type="match status" value="1"/>
</dbReference>
<evidence type="ECO:0000313" key="4">
    <source>
        <dbReference type="EMBL" id="ETI57082.1"/>
    </source>
</evidence>
<dbReference type="Proteomes" id="UP000018721">
    <property type="component" value="Unassembled WGS sequence"/>
</dbReference>
<feature type="domain" description="NmrA-like" evidence="3">
    <location>
        <begin position="8"/>
        <end position="276"/>
    </location>
</feature>
<accession>V9G2N0</accession>
<dbReference type="Gene3D" id="3.90.25.10">
    <property type="entry name" value="UDP-galactose 4-epimerase, domain 1"/>
    <property type="match status" value="1"/>
</dbReference>
<dbReference type="HOGENOM" id="CLU_044876_6_1_1"/>
<keyword evidence="5" id="KW-1185">Reference proteome</keyword>
<dbReference type="OrthoDB" id="9974981at2759"/>
<dbReference type="InterPro" id="IPR008030">
    <property type="entry name" value="NmrA-like"/>
</dbReference>
<organism evidence="4 5">
    <name type="scientific">Phytophthora nicotianae P1569</name>
    <dbReference type="NCBI Taxonomy" id="1317065"/>
    <lineage>
        <taxon>Eukaryota</taxon>
        <taxon>Sar</taxon>
        <taxon>Stramenopiles</taxon>
        <taxon>Oomycota</taxon>
        <taxon>Peronosporomycetes</taxon>
        <taxon>Peronosporales</taxon>
        <taxon>Peronosporaceae</taxon>
        <taxon>Phytophthora</taxon>
    </lineage>
</organism>
<evidence type="ECO:0000256" key="1">
    <source>
        <dbReference type="ARBA" id="ARBA00022857"/>
    </source>
</evidence>
<proteinExistence type="predicted"/>
<dbReference type="PANTHER" id="PTHR47706">
    <property type="entry name" value="NMRA-LIKE FAMILY PROTEIN"/>
    <property type="match status" value="1"/>
</dbReference>
<dbReference type="AlphaFoldDB" id="V9G2N0"/>
<dbReference type="GO" id="GO:0016491">
    <property type="term" value="F:oxidoreductase activity"/>
    <property type="evidence" value="ECO:0007669"/>
    <property type="project" value="UniProtKB-KW"/>
</dbReference>
<protein>
    <recommendedName>
        <fullName evidence="3">NmrA-like domain-containing protein</fullName>
    </recommendedName>
</protein>
<name>V9G2N0_PHYNI</name>
<dbReference type="PROSITE" id="PS51257">
    <property type="entry name" value="PROKAR_LIPOPROTEIN"/>
    <property type="match status" value="1"/>
</dbReference>
<dbReference type="InterPro" id="IPR051609">
    <property type="entry name" value="NmrA/Isoflavone_reductase-like"/>
</dbReference>
<evidence type="ECO:0000259" key="3">
    <source>
        <dbReference type="Pfam" id="PF05368"/>
    </source>
</evidence>